<protein>
    <submittedName>
        <fullName evidence="2">Uncharacterized protein</fullName>
    </submittedName>
</protein>
<accession>A0A2W1L1C7</accession>
<dbReference type="EMBL" id="QKRB01000058">
    <property type="protein sequence ID" value="PZD93166.1"/>
    <property type="molecule type" value="Genomic_DNA"/>
</dbReference>
<feature type="transmembrane region" description="Helical" evidence="1">
    <location>
        <begin position="91"/>
        <end position="111"/>
    </location>
</feature>
<keyword evidence="1" id="KW-0472">Membrane</keyword>
<dbReference type="Proteomes" id="UP000249522">
    <property type="component" value="Unassembled WGS sequence"/>
</dbReference>
<feature type="transmembrane region" description="Helical" evidence="1">
    <location>
        <begin position="145"/>
        <end position="166"/>
    </location>
</feature>
<organism evidence="2 3">
    <name type="scientific">Paenibacillus sambharensis</name>
    <dbReference type="NCBI Taxonomy" id="1803190"/>
    <lineage>
        <taxon>Bacteria</taxon>
        <taxon>Bacillati</taxon>
        <taxon>Bacillota</taxon>
        <taxon>Bacilli</taxon>
        <taxon>Bacillales</taxon>
        <taxon>Paenibacillaceae</taxon>
        <taxon>Paenibacillus</taxon>
    </lineage>
</organism>
<keyword evidence="3" id="KW-1185">Reference proteome</keyword>
<sequence>MHFVIVLFSIYAVWRWADLKNWQLYHPTMLYMALGNAMYNFICAGYLLWELRPDFLPNHSLTEYIHTLITFPATALLFLSNYPKGGGRSKIALHYLLWIGLYAGTECFFTFTNLIAYNHGWNLMWSILFDCIMFPMLWLHSRYPLAAYALSIPISTILIMIFDVPVHLPIPQR</sequence>
<dbReference type="AlphaFoldDB" id="A0A2W1L1C7"/>
<comment type="caution">
    <text evidence="2">The sequence shown here is derived from an EMBL/GenBank/DDBJ whole genome shotgun (WGS) entry which is preliminary data.</text>
</comment>
<keyword evidence="1" id="KW-1133">Transmembrane helix</keyword>
<evidence type="ECO:0000313" key="2">
    <source>
        <dbReference type="EMBL" id="PZD93166.1"/>
    </source>
</evidence>
<feature type="transmembrane region" description="Helical" evidence="1">
    <location>
        <begin position="123"/>
        <end position="139"/>
    </location>
</feature>
<gene>
    <name evidence="2" type="ORF">DNH61_24265</name>
</gene>
<dbReference type="NCBIfam" id="NF041644">
    <property type="entry name" value="CBO0543_fam"/>
    <property type="match status" value="1"/>
</dbReference>
<evidence type="ECO:0000256" key="1">
    <source>
        <dbReference type="SAM" id="Phobius"/>
    </source>
</evidence>
<dbReference type="OrthoDB" id="2628935at2"/>
<feature type="transmembrane region" description="Helical" evidence="1">
    <location>
        <begin position="29"/>
        <end position="49"/>
    </location>
</feature>
<evidence type="ECO:0000313" key="3">
    <source>
        <dbReference type="Proteomes" id="UP000249522"/>
    </source>
</evidence>
<keyword evidence="1" id="KW-0812">Transmembrane</keyword>
<proteinExistence type="predicted"/>
<name>A0A2W1L1C7_9BACL</name>
<feature type="transmembrane region" description="Helical" evidence="1">
    <location>
        <begin position="61"/>
        <end position="79"/>
    </location>
</feature>
<dbReference type="RefSeq" id="WP_111149481.1">
    <property type="nucleotide sequence ID" value="NZ_QKRB01000058.1"/>
</dbReference>
<dbReference type="InterPro" id="IPR048147">
    <property type="entry name" value="CBO0543-like"/>
</dbReference>
<reference evidence="2 3" key="1">
    <citation type="submission" date="2018-06" db="EMBL/GenBank/DDBJ databases">
        <title>Paenibacillus imtechensis sp. nov.</title>
        <authorList>
            <person name="Pinnaka A.K."/>
            <person name="Singh H."/>
            <person name="Kaur M."/>
        </authorList>
    </citation>
    <scope>NUCLEOTIDE SEQUENCE [LARGE SCALE GENOMIC DNA]</scope>
    <source>
        <strain evidence="2 3">SMB1</strain>
    </source>
</reference>